<dbReference type="OrthoDB" id="3812886at2"/>
<dbReference type="STRING" id="1428644.BIV57_02350"/>
<keyword evidence="2" id="KW-1185">Reference proteome</keyword>
<sequence>MSEQQTPDPHLTVLTQEQADFLRGIAVGVVKYQSGGLRPTTDGTAVIDHRGRRYPLVNLAQRIRGLPLDQWPEEVAQHFGRMRAGSQGDEGREELLRGTRLRLLAADALPDGGFHYTRPVADGLIAALALDTPTTVRILDDPDVEQGGGEQLWAAARANLLADPVERSWVAGPTGAPALLFAGESLFVASLALVLPEAMRAAGVELPEAGALLAMPTRHRLGVHPITDHLVVDAVNDLGGYALHECNTGPGSLTPRLYWWRRGGLEAITVIDEERRELTQRPPEPLLDVMRALAARTG</sequence>
<reference evidence="1 2" key="1">
    <citation type="submission" date="2016-10" db="EMBL/GenBank/DDBJ databases">
        <title>Genome sequence of Streptomyces gilvigriseus MUSC 26.</title>
        <authorList>
            <person name="Lee L.-H."/>
            <person name="Ser H.-L."/>
        </authorList>
    </citation>
    <scope>NUCLEOTIDE SEQUENCE [LARGE SCALE GENOMIC DNA]</scope>
    <source>
        <strain evidence="1 2">MUSC 26</strain>
    </source>
</reference>
<organism evidence="1 2">
    <name type="scientific">Mangrovactinospora gilvigrisea</name>
    <dbReference type="NCBI Taxonomy" id="1428644"/>
    <lineage>
        <taxon>Bacteria</taxon>
        <taxon>Bacillati</taxon>
        <taxon>Actinomycetota</taxon>
        <taxon>Actinomycetes</taxon>
        <taxon>Kitasatosporales</taxon>
        <taxon>Streptomycetaceae</taxon>
        <taxon>Mangrovactinospora</taxon>
    </lineage>
</organism>
<dbReference type="AlphaFoldDB" id="A0A1J7CC50"/>
<comment type="caution">
    <text evidence="1">The sequence shown here is derived from an EMBL/GenBank/DDBJ whole genome shotgun (WGS) entry which is preliminary data.</text>
</comment>
<protein>
    <submittedName>
        <fullName evidence="1">Uncharacterized protein</fullName>
    </submittedName>
</protein>
<evidence type="ECO:0000313" key="1">
    <source>
        <dbReference type="EMBL" id="OIV39088.1"/>
    </source>
</evidence>
<evidence type="ECO:0000313" key="2">
    <source>
        <dbReference type="Proteomes" id="UP000243342"/>
    </source>
</evidence>
<name>A0A1J7CC50_9ACTN</name>
<accession>A0A1J7CC50</accession>
<dbReference type="EMBL" id="MLCF01000007">
    <property type="protein sequence ID" value="OIV39088.1"/>
    <property type="molecule type" value="Genomic_DNA"/>
</dbReference>
<dbReference type="Proteomes" id="UP000243342">
    <property type="component" value="Unassembled WGS sequence"/>
</dbReference>
<gene>
    <name evidence="1" type="ORF">BIV57_02350</name>
</gene>
<dbReference type="RefSeq" id="WP_071654930.1">
    <property type="nucleotide sequence ID" value="NZ_MLCF01000007.1"/>
</dbReference>
<proteinExistence type="predicted"/>
<dbReference type="PROSITE" id="PS50890">
    <property type="entry name" value="PUA"/>
    <property type="match status" value="1"/>
</dbReference>